<evidence type="ECO:0000313" key="5">
    <source>
        <dbReference type="Proteomes" id="UP000242770"/>
    </source>
</evidence>
<sequence length="554" mass="59719">MSASNPLINSPHSGAIGRHPDHTFITRPKRSDSVQFDHPVQRGLFVPTSRMHDIHEEPTFIPTSLGEHLLERTYLDDVVRPLVRALVKARMTYEINGEGAAESSQAYVDLEKLRRELERSTQRARHAEQERDDLARRLDLASVPDAAARDRAERHAEHMGPTDPRSQPFPPPPAIGIKRPRPADYDRRSPAASANVAHADGSGASIALTNEPPHSAPVNMISRPHLPPGSEQMSPPPMSYAHPAAPRHRPYLDMHHGDPHDNDQRHLARMPLANAAMEADHAYADERADRYGMPPGQPPHRPTVSRFGGMSSVRSPPPSGGAYLTSSSERSSMPALTTFPSASSSSSFGAPYPNVHPYEQHEADELERSRKMARMRPGEPPMEYVSHPMGAGRPLSGNYSTPASEAANYPVRKLASTKNRTCSNCAAPHDAKFRRGPNGPGTLCDRCGSRWKKYKEQESASRRDSQPSHEAAATAAVGAAGAAQARLSSASASSHSPMDPSSAAGPVVGEEGGGNGRREGGSVVVSPRDAGVGGGAAELPQRERSASVDQLIDE</sequence>
<dbReference type="EMBL" id="CCFA01003408">
    <property type="protein sequence ID" value="CDW98525.1"/>
    <property type="molecule type" value="Genomic_DNA"/>
</dbReference>
<feature type="region of interest" description="Disordered" evidence="1">
    <location>
        <begin position="119"/>
        <end position="198"/>
    </location>
</feature>
<dbReference type="InterPro" id="IPR013088">
    <property type="entry name" value="Znf_NHR/GATA"/>
</dbReference>
<dbReference type="InterPro" id="IPR000679">
    <property type="entry name" value="Znf_GATA"/>
</dbReference>
<dbReference type="EMBL" id="LK056656">
    <property type="protein sequence ID" value="CDU22495.1"/>
    <property type="molecule type" value="Genomic_DNA"/>
</dbReference>
<dbReference type="Proteomes" id="UP000242770">
    <property type="component" value="Unassembled WGS sequence"/>
</dbReference>
<feature type="region of interest" description="Disordered" evidence="1">
    <location>
        <begin position="309"/>
        <end position="356"/>
    </location>
</feature>
<protein>
    <recommendedName>
        <fullName evidence="2">GATA-type domain-containing protein</fullName>
    </recommendedName>
</protein>
<dbReference type="SUPFAM" id="SSF57716">
    <property type="entry name" value="Glucocorticoid receptor-like (DNA-binding domain)"/>
    <property type="match status" value="1"/>
</dbReference>
<feature type="compositionally biased region" description="Low complexity" evidence="1">
    <location>
        <begin position="468"/>
        <end position="509"/>
    </location>
</feature>
<dbReference type="Pfam" id="PF00320">
    <property type="entry name" value="GATA"/>
    <property type="match status" value="1"/>
</dbReference>
<name>A0A0F7SBV2_9BASI</name>
<proteinExistence type="predicted"/>
<dbReference type="GO" id="GO:0043565">
    <property type="term" value="F:sequence-specific DNA binding"/>
    <property type="evidence" value="ECO:0007669"/>
    <property type="project" value="InterPro"/>
</dbReference>
<gene>
    <name evidence="4" type="primary">SSCI57190.1</name>
    <name evidence="3" type="ORF">SPSC_01125</name>
</gene>
<evidence type="ECO:0000313" key="4">
    <source>
        <dbReference type="EMBL" id="CDW98525.1"/>
    </source>
</evidence>
<feature type="compositionally biased region" description="Basic and acidic residues" evidence="1">
    <location>
        <begin position="119"/>
        <end position="139"/>
    </location>
</feature>
<evidence type="ECO:0000259" key="2">
    <source>
        <dbReference type="SMART" id="SM00401"/>
    </source>
</evidence>
<feature type="region of interest" description="Disordered" evidence="1">
    <location>
        <begin position="455"/>
        <end position="554"/>
    </location>
</feature>
<dbReference type="GO" id="GO:0008270">
    <property type="term" value="F:zinc ion binding"/>
    <property type="evidence" value="ECO:0007669"/>
    <property type="project" value="InterPro"/>
</dbReference>
<dbReference type="Gene3D" id="3.30.50.10">
    <property type="entry name" value="Erythroid Transcription Factor GATA-1, subunit A"/>
    <property type="match status" value="1"/>
</dbReference>
<dbReference type="OrthoDB" id="2162994at2759"/>
<feature type="compositionally biased region" description="Basic and acidic residues" evidence="1">
    <location>
        <begin position="147"/>
        <end position="160"/>
    </location>
</feature>
<feature type="compositionally biased region" description="Basic and acidic residues" evidence="1">
    <location>
        <begin position="455"/>
        <end position="467"/>
    </location>
</feature>
<organism evidence="4 5">
    <name type="scientific">Sporisorium scitamineum</name>
    <dbReference type="NCBI Taxonomy" id="49012"/>
    <lineage>
        <taxon>Eukaryota</taxon>
        <taxon>Fungi</taxon>
        <taxon>Dikarya</taxon>
        <taxon>Basidiomycota</taxon>
        <taxon>Ustilaginomycotina</taxon>
        <taxon>Ustilaginomycetes</taxon>
        <taxon>Ustilaginales</taxon>
        <taxon>Ustilaginaceae</taxon>
        <taxon>Sporisorium</taxon>
    </lineage>
</organism>
<dbReference type="SMART" id="SM00401">
    <property type="entry name" value="ZnF_GATA"/>
    <property type="match status" value="1"/>
</dbReference>
<feature type="domain" description="GATA-type" evidence="2">
    <location>
        <begin position="416"/>
        <end position="467"/>
    </location>
</feature>
<feature type="compositionally biased region" description="Basic and acidic residues" evidence="1">
    <location>
        <begin position="18"/>
        <end position="32"/>
    </location>
</feature>
<reference evidence="5" key="1">
    <citation type="submission" date="2014-06" db="EMBL/GenBank/DDBJ databases">
        <authorList>
            <person name="Berkman P.J."/>
        </authorList>
    </citation>
    <scope>NUCLEOTIDE SEQUENCE [LARGE SCALE GENOMIC DNA]</scope>
</reference>
<feature type="compositionally biased region" description="Polar residues" evidence="1">
    <location>
        <begin position="324"/>
        <end position="340"/>
    </location>
</feature>
<dbReference type="CDD" id="cd00202">
    <property type="entry name" value="ZnF_GATA"/>
    <property type="match status" value="1"/>
</dbReference>
<feature type="region of interest" description="Disordered" evidence="1">
    <location>
        <begin position="428"/>
        <end position="447"/>
    </location>
</feature>
<evidence type="ECO:0000256" key="1">
    <source>
        <dbReference type="SAM" id="MobiDB-lite"/>
    </source>
</evidence>
<dbReference type="GO" id="GO:0006355">
    <property type="term" value="P:regulation of DNA-templated transcription"/>
    <property type="evidence" value="ECO:0007669"/>
    <property type="project" value="InterPro"/>
</dbReference>
<feature type="region of interest" description="Disordered" evidence="1">
    <location>
        <begin position="1"/>
        <end position="33"/>
    </location>
</feature>
<reference evidence="3" key="3">
    <citation type="submission" date="2014-06" db="EMBL/GenBank/DDBJ databases">
        <authorList>
            <person name="Ju J."/>
            <person name="Zhang J."/>
        </authorList>
    </citation>
    <scope>NUCLEOTIDE SEQUENCE</scope>
    <source>
        <strain evidence="3">SscI8</strain>
    </source>
</reference>
<evidence type="ECO:0000313" key="3">
    <source>
        <dbReference type="EMBL" id="CDU22495.1"/>
    </source>
</evidence>
<dbReference type="AlphaFoldDB" id="A0A0F7SBV2"/>
<accession>A0A0F7SBV2</accession>
<keyword evidence="5" id="KW-1185">Reference proteome</keyword>
<reference evidence="4" key="2">
    <citation type="submission" date="2014-06" db="EMBL/GenBank/DDBJ databases">
        <authorList>
            <person name="Berkman J.Paul."/>
        </authorList>
    </citation>
    <scope>NUCLEOTIDE SEQUENCE [LARGE SCALE GENOMIC DNA]</scope>
</reference>
<feature type="compositionally biased region" description="Polar residues" evidence="1">
    <location>
        <begin position="1"/>
        <end position="12"/>
    </location>
</feature>